<proteinExistence type="predicted"/>
<gene>
    <name evidence="2" type="ORF">HMPREF9336_04074</name>
</gene>
<keyword evidence="3" id="KW-1185">Reference proteome</keyword>
<feature type="region of interest" description="Disordered" evidence="1">
    <location>
        <begin position="1"/>
        <end position="48"/>
    </location>
</feature>
<dbReference type="EMBL" id="ACZI02000001">
    <property type="protein sequence ID" value="ERG69378.1"/>
    <property type="molecule type" value="Genomic_DNA"/>
</dbReference>
<dbReference type="HOGENOM" id="CLU_3157670_0_0_11"/>
<dbReference type="STRING" id="679197.HMPREF9336_04074"/>
<sequence>MLRDQARGIHSAMSWSKPTRPGLGLSTLTPAGANPNAAAVSRVSRMCR</sequence>
<reference evidence="2 3" key="1">
    <citation type="journal article" date="2011" name="Stand. Genomic Sci.">
        <title>High quality draft genome sequence of Segniliparus rugosus CDC 945(T)= (ATCC BAA-974(T)).</title>
        <authorList>
            <person name="Earl A.M."/>
            <person name="Desjardins C.A."/>
            <person name="Fitzgerald M.G."/>
            <person name="Arachchi H.M."/>
            <person name="Zeng Q."/>
            <person name="Mehta T."/>
            <person name="Griggs A."/>
            <person name="Birren B.W."/>
            <person name="Toney N.C."/>
            <person name="Carr J."/>
            <person name="Posey J."/>
            <person name="Butler W.R."/>
        </authorList>
    </citation>
    <scope>NUCLEOTIDE SEQUENCE [LARGE SCALE GENOMIC DNA]</scope>
    <source>
        <strain evidence="3">ATCC BAA-974 / DSM 45345 / CCUG 50838 / CIP 108380 / JCM 13579 / CDC 945</strain>
    </source>
</reference>
<evidence type="ECO:0000313" key="3">
    <source>
        <dbReference type="Proteomes" id="UP000004816"/>
    </source>
</evidence>
<accession>U1N9A4</accession>
<organism evidence="2 3">
    <name type="scientific">Segniliparus rugosus (strain ATCC BAA-974 / DSM 45345 / CCUG 50838 / CIP 108380 / JCM 13579 / CDC 945)</name>
    <dbReference type="NCBI Taxonomy" id="679197"/>
    <lineage>
        <taxon>Bacteria</taxon>
        <taxon>Bacillati</taxon>
        <taxon>Actinomycetota</taxon>
        <taxon>Actinomycetes</taxon>
        <taxon>Mycobacteriales</taxon>
        <taxon>Segniliparaceae</taxon>
        <taxon>Segniliparus</taxon>
    </lineage>
</organism>
<protein>
    <submittedName>
        <fullName evidence="2">Uncharacterized protein</fullName>
    </submittedName>
</protein>
<dbReference type="Proteomes" id="UP000004816">
    <property type="component" value="Unassembled WGS sequence"/>
</dbReference>
<evidence type="ECO:0000313" key="2">
    <source>
        <dbReference type="EMBL" id="ERG69378.1"/>
    </source>
</evidence>
<dbReference type="AlphaFoldDB" id="U1N9A4"/>
<evidence type="ECO:0000256" key="1">
    <source>
        <dbReference type="SAM" id="MobiDB-lite"/>
    </source>
</evidence>
<name>U1N9A4_SEGRC</name>
<comment type="caution">
    <text evidence="2">The sequence shown here is derived from an EMBL/GenBank/DDBJ whole genome shotgun (WGS) entry which is preliminary data.</text>
</comment>